<keyword evidence="3 5" id="KW-0732">Signal</keyword>
<proteinExistence type="inferred from homology"/>
<dbReference type="PROSITE" id="PS01039">
    <property type="entry name" value="SBP_BACTERIAL_3"/>
    <property type="match status" value="1"/>
</dbReference>
<feature type="chain" id="PRO_5020413202" evidence="5">
    <location>
        <begin position="28"/>
        <end position="278"/>
    </location>
</feature>
<evidence type="ECO:0000256" key="2">
    <source>
        <dbReference type="ARBA" id="ARBA00010333"/>
    </source>
</evidence>
<comment type="caution">
    <text evidence="8">The sequence shown here is derived from an EMBL/GenBank/DDBJ whole genome shotgun (WGS) entry which is preliminary data.</text>
</comment>
<dbReference type="EMBL" id="SHKI01000004">
    <property type="protein sequence ID" value="RZT65936.1"/>
    <property type="molecule type" value="Genomic_DNA"/>
</dbReference>
<feature type="domain" description="Solute-binding protein family 3/N-terminal" evidence="6">
    <location>
        <begin position="46"/>
        <end position="266"/>
    </location>
</feature>
<organism evidence="8 9">
    <name type="scientific">Leucobacter luti</name>
    <dbReference type="NCBI Taxonomy" id="340320"/>
    <lineage>
        <taxon>Bacteria</taxon>
        <taxon>Bacillati</taxon>
        <taxon>Actinomycetota</taxon>
        <taxon>Actinomycetes</taxon>
        <taxon>Micrococcales</taxon>
        <taxon>Microbacteriaceae</taxon>
        <taxon>Leucobacter</taxon>
    </lineage>
</organism>
<comment type="subcellular location">
    <subcellularLocation>
        <location evidence="1">Cell envelope</location>
    </subcellularLocation>
</comment>
<dbReference type="SMART" id="SM00062">
    <property type="entry name" value="PBPb"/>
    <property type="match status" value="1"/>
</dbReference>
<reference evidence="8 9" key="1">
    <citation type="journal article" date="2015" name="Stand. Genomic Sci.">
        <title>Genomic Encyclopedia of Bacterial and Archaeal Type Strains, Phase III: the genomes of soil and plant-associated and newly described type strains.</title>
        <authorList>
            <person name="Whitman W.B."/>
            <person name="Woyke T."/>
            <person name="Klenk H.P."/>
            <person name="Zhou Y."/>
            <person name="Lilburn T.G."/>
            <person name="Beck B.J."/>
            <person name="De Vos P."/>
            <person name="Vandamme P."/>
            <person name="Eisen J.A."/>
            <person name="Garrity G."/>
            <person name="Hugenholtz P."/>
            <person name="Kyrpides N.C."/>
        </authorList>
    </citation>
    <scope>NUCLEOTIDE SEQUENCE [LARGE SCALE GENOMIC DNA]</scope>
    <source>
        <strain evidence="8 9">RF6</strain>
    </source>
</reference>
<dbReference type="GO" id="GO:0016020">
    <property type="term" value="C:membrane"/>
    <property type="evidence" value="ECO:0007669"/>
    <property type="project" value="InterPro"/>
</dbReference>
<comment type="similarity">
    <text evidence="2 4">Belongs to the bacterial solute-binding protein 3 family.</text>
</comment>
<dbReference type="PANTHER" id="PTHR35936">
    <property type="entry name" value="MEMBRANE-BOUND LYTIC MUREIN TRANSGLYCOSYLASE F"/>
    <property type="match status" value="1"/>
</dbReference>
<dbReference type="Gene3D" id="3.40.190.10">
    <property type="entry name" value="Periplasmic binding protein-like II"/>
    <property type="match status" value="2"/>
</dbReference>
<dbReference type="AlphaFoldDB" id="A0A4Q7TXI2"/>
<dbReference type="OrthoDB" id="8454826at2"/>
<evidence type="ECO:0000256" key="5">
    <source>
        <dbReference type="SAM" id="SignalP"/>
    </source>
</evidence>
<dbReference type="InterPro" id="IPR001320">
    <property type="entry name" value="Iontro_rcpt_C"/>
</dbReference>
<evidence type="ECO:0000313" key="8">
    <source>
        <dbReference type="EMBL" id="RZT65936.1"/>
    </source>
</evidence>
<protein>
    <submittedName>
        <fullName evidence="8">Glutamine transport system substrate-binding protein</fullName>
    </submittedName>
</protein>
<dbReference type="RefSeq" id="WP_130453589.1">
    <property type="nucleotide sequence ID" value="NZ_QYAG01000001.1"/>
</dbReference>
<dbReference type="SUPFAM" id="SSF53850">
    <property type="entry name" value="Periplasmic binding protein-like II"/>
    <property type="match status" value="1"/>
</dbReference>
<evidence type="ECO:0000256" key="1">
    <source>
        <dbReference type="ARBA" id="ARBA00004196"/>
    </source>
</evidence>
<dbReference type="GO" id="GO:0015276">
    <property type="term" value="F:ligand-gated monoatomic ion channel activity"/>
    <property type="evidence" value="ECO:0007669"/>
    <property type="project" value="InterPro"/>
</dbReference>
<evidence type="ECO:0000256" key="4">
    <source>
        <dbReference type="RuleBase" id="RU003744"/>
    </source>
</evidence>
<evidence type="ECO:0000313" key="9">
    <source>
        <dbReference type="Proteomes" id="UP000291832"/>
    </source>
</evidence>
<dbReference type="Proteomes" id="UP000291832">
    <property type="component" value="Unassembled WGS sequence"/>
</dbReference>
<evidence type="ECO:0000259" key="7">
    <source>
        <dbReference type="SMART" id="SM00079"/>
    </source>
</evidence>
<accession>A0A4Q7TXI2</accession>
<evidence type="ECO:0000256" key="3">
    <source>
        <dbReference type="ARBA" id="ARBA00022729"/>
    </source>
</evidence>
<dbReference type="Pfam" id="PF00497">
    <property type="entry name" value="SBP_bac_3"/>
    <property type="match status" value="1"/>
</dbReference>
<dbReference type="InterPro" id="IPR018313">
    <property type="entry name" value="SBP_3_CS"/>
</dbReference>
<dbReference type="SMART" id="SM00079">
    <property type="entry name" value="PBPe"/>
    <property type="match status" value="1"/>
</dbReference>
<keyword evidence="9" id="KW-1185">Reference proteome</keyword>
<feature type="domain" description="Ionotropic glutamate receptor C-terminal" evidence="7">
    <location>
        <begin position="46"/>
        <end position="265"/>
    </location>
</feature>
<evidence type="ECO:0000259" key="6">
    <source>
        <dbReference type="SMART" id="SM00062"/>
    </source>
</evidence>
<dbReference type="GO" id="GO:0030313">
    <property type="term" value="C:cell envelope"/>
    <property type="evidence" value="ECO:0007669"/>
    <property type="project" value="UniProtKB-SubCell"/>
</dbReference>
<sequence length="278" mass="29553">MPHSHRTAQFLAALAAGALLFSATACASNGDTSESAPATDVELLNSYVVATDSSFVPFEFDRDGEHVGFDIDLITAIADEVGFAITLETTNFDGVIPGLQTGAFDLAIAGITITDERRKTVDFSDPYYRSGIIVGVPADNTDIREIGDLADRTVASRLGSAPLEYLAEHVPTATALPYEQLDQVYLAVEGGTADAVLYDAPNVEYYISTTGKGKLKTVGGLLEAQEYGIAVAPGNDDLVDAVNAALAKIIDDGRYEQIYEEWFGGEPAWLDELAGMAK</sequence>
<feature type="signal peptide" evidence="5">
    <location>
        <begin position="1"/>
        <end position="27"/>
    </location>
</feature>
<name>A0A4Q7TXI2_9MICO</name>
<dbReference type="PROSITE" id="PS51257">
    <property type="entry name" value="PROKAR_LIPOPROTEIN"/>
    <property type="match status" value="1"/>
</dbReference>
<dbReference type="PANTHER" id="PTHR35936:SF38">
    <property type="entry name" value="GLUTAMINE-BINDING PERIPLASMIC PROTEIN"/>
    <property type="match status" value="1"/>
</dbReference>
<gene>
    <name evidence="8" type="ORF">EV139_1360</name>
</gene>
<dbReference type="InterPro" id="IPR001638">
    <property type="entry name" value="Solute-binding_3/MltF_N"/>
</dbReference>